<feature type="signal peptide" evidence="1">
    <location>
        <begin position="1"/>
        <end position="19"/>
    </location>
</feature>
<organism evidence="2 3">
    <name type="scientific">Pseudoduganella guangdongensis</name>
    <dbReference type="NCBI Taxonomy" id="2692179"/>
    <lineage>
        <taxon>Bacteria</taxon>
        <taxon>Pseudomonadati</taxon>
        <taxon>Pseudomonadota</taxon>
        <taxon>Betaproteobacteria</taxon>
        <taxon>Burkholderiales</taxon>
        <taxon>Oxalobacteraceae</taxon>
        <taxon>Telluria group</taxon>
        <taxon>Pseudoduganella</taxon>
    </lineage>
</organism>
<dbReference type="Proteomes" id="UP000448575">
    <property type="component" value="Unassembled WGS sequence"/>
</dbReference>
<feature type="chain" id="PRO_5026665327" description="DUF5666 domain-containing protein" evidence="1">
    <location>
        <begin position="20"/>
        <end position="132"/>
    </location>
</feature>
<evidence type="ECO:0008006" key="4">
    <source>
        <dbReference type="Google" id="ProtNLM"/>
    </source>
</evidence>
<evidence type="ECO:0000313" key="3">
    <source>
        <dbReference type="Proteomes" id="UP000448575"/>
    </source>
</evidence>
<accession>A0A6N9HBH0</accession>
<dbReference type="AlphaFoldDB" id="A0A6N9HBH0"/>
<gene>
    <name evidence="2" type="ORF">GTP41_02145</name>
</gene>
<sequence>MKRTLIATLLALACASSQAADGSQASMHGLSDLTASVAAGSILTVFAAGSLVVESVETIGDGVSVVLKSAADGSKATVQFSGKALEGVSVAAGTAVSAVAMSAGHALVVSGKVIAFLPNEAGKALLHHSRVN</sequence>
<reference evidence="2 3" key="1">
    <citation type="submission" date="2019-12" db="EMBL/GenBank/DDBJ databases">
        <title>Novel species isolated from a subtropical stream in China.</title>
        <authorList>
            <person name="Lu H."/>
        </authorList>
    </citation>
    <scope>NUCLEOTIDE SEQUENCE [LARGE SCALE GENOMIC DNA]</scope>
    <source>
        <strain evidence="2 3">DS3</strain>
    </source>
</reference>
<protein>
    <recommendedName>
        <fullName evidence="4">DUF5666 domain-containing protein</fullName>
    </recommendedName>
</protein>
<evidence type="ECO:0000313" key="2">
    <source>
        <dbReference type="EMBL" id="MYN00891.1"/>
    </source>
</evidence>
<keyword evidence="1" id="KW-0732">Signal</keyword>
<comment type="caution">
    <text evidence="2">The sequence shown here is derived from an EMBL/GenBank/DDBJ whole genome shotgun (WGS) entry which is preliminary data.</text>
</comment>
<keyword evidence="3" id="KW-1185">Reference proteome</keyword>
<name>A0A6N9HBH0_9BURK</name>
<dbReference type="EMBL" id="WWCJ01000001">
    <property type="protein sequence ID" value="MYN00891.1"/>
    <property type="molecule type" value="Genomic_DNA"/>
</dbReference>
<evidence type="ECO:0000256" key="1">
    <source>
        <dbReference type="SAM" id="SignalP"/>
    </source>
</evidence>
<proteinExistence type="predicted"/>